<organism evidence="2 3">
    <name type="scientific">Sphingomonas corticis</name>
    <dbReference type="NCBI Taxonomy" id="2722791"/>
    <lineage>
        <taxon>Bacteria</taxon>
        <taxon>Pseudomonadati</taxon>
        <taxon>Pseudomonadota</taxon>
        <taxon>Alphaproteobacteria</taxon>
        <taxon>Sphingomonadales</taxon>
        <taxon>Sphingomonadaceae</taxon>
        <taxon>Sphingomonas</taxon>
    </lineage>
</organism>
<dbReference type="EMBL" id="JAAVJH010000005">
    <property type="protein sequence ID" value="NJR78880.1"/>
    <property type="molecule type" value="Genomic_DNA"/>
</dbReference>
<name>A0ABX1CRD8_9SPHN</name>
<gene>
    <name evidence="2" type="ORF">HBH26_09805</name>
</gene>
<evidence type="ECO:0000313" key="3">
    <source>
        <dbReference type="Proteomes" id="UP000732399"/>
    </source>
</evidence>
<accession>A0ABX1CRD8</accession>
<reference evidence="2 3" key="1">
    <citation type="submission" date="2020-03" db="EMBL/GenBank/DDBJ databases">
        <authorList>
            <person name="Wang L."/>
            <person name="He N."/>
            <person name="Li Y."/>
            <person name="Fang Y."/>
            <person name="Zhang F."/>
        </authorList>
    </citation>
    <scope>NUCLEOTIDE SEQUENCE [LARGE SCALE GENOMIC DNA]</scope>
    <source>
        <strain evidence="2 3">36D10-4-7</strain>
    </source>
</reference>
<proteinExistence type="predicted"/>
<keyword evidence="3" id="KW-1185">Reference proteome</keyword>
<comment type="caution">
    <text evidence="2">The sequence shown here is derived from an EMBL/GenBank/DDBJ whole genome shotgun (WGS) entry which is preliminary data.</text>
</comment>
<sequence length="212" mass="21908">MRSLSTARLPALAALLLSAAPAAAQEPPAVDAFAQAMAARQVADFARRQKDVRAMLTAAAMLREIPTQDQPGAEPGGFGAAALFAEARAMAGGDARVRAEVDFAEKAARSRGVVASAFGKGLVRSVRVVDPRGAYRFTVTAAGGTPLRVGAIGDVGTALAMRVQDGAGRTLCLDDNADYAPVCQLTPKTAGQYRIDILNKSGARSRAVILSN</sequence>
<keyword evidence="1" id="KW-0732">Signal</keyword>
<feature type="chain" id="PRO_5045185364" evidence="1">
    <location>
        <begin position="25"/>
        <end position="212"/>
    </location>
</feature>
<evidence type="ECO:0000256" key="1">
    <source>
        <dbReference type="SAM" id="SignalP"/>
    </source>
</evidence>
<evidence type="ECO:0000313" key="2">
    <source>
        <dbReference type="EMBL" id="NJR78880.1"/>
    </source>
</evidence>
<dbReference type="RefSeq" id="WP_168134416.1">
    <property type="nucleotide sequence ID" value="NZ_JAAVJH010000005.1"/>
</dbReference>
<protein>
    <submittedName>
        <fullName evidence="2">Uncharacterized protein</fullName>
    </submittedName>
</protein>
<feature type="signal peptide" evidence="1">
    <location>
        <begin position="1"/>
        <end position="24"/>
    </location>
</feature>
<dbReference type="Proteomes" id="UP000732399">
    <property type="component" value="Unassembled WGS sequence"/>
</dbReference>